<gene>
    <name evidence="1" type="ORF">RHMOL_Rhmol08G0121100</name>
</gene>
<accession>A0ACC0MMU3</accession>
<proteinExistence type="predicted"/>
<dbReference type="EMBL" id="CM046395">
    <property type="protein sequence ID" value="KAI8542220.1"/>
    <property type="molecule type" value="Genomic_DNA"/>
</dbReference>
<keyword evidence="2" id="KW-1185">Reference proteome</keyword>
<organism evidence="1 2">
    <name type="scientific">Rhododendron molle</name>
    <name type="common">Chinese azalea</name>
    <name type="synonym">Azalea mollis</name>
    <dbReference type="NCBI Taxonomy" id="49168"/>
    <lineage>
        <taxon>Eukaryota</taxon>
        <taxon>Viridiplantae</taxon>
        <taxon>Streptophyta</taxon>
        <taxon>Embryophyta</taxon>
        <taxon>Tracheophyta</taxon>
        <taxon>Spermatophyta</taxon>
        <taxon>Magnoliopsida</taxon>
        <taxon>eudicotyledons</taxon>
        <taxon>Gunneridae</taxon>
        <taxon>Pentapetalae</taxon>
        <taxon>asterids</taxon>
        <taxon>Ericales</taxon>
        <taxon>Ericaceae</taxon>
        <taxon>Ericoideae</taxon>
        <taxon>Rhodoreae</taxon>
        <taxon>Rhododendron</taxon>
    </lineage>
</organism>
<evidence type="ECO:0000313" key="2">
    <source>
        <dbReference type="Proteomes" id="UP001062846"/>
    </source>
</evidence>
<reference evidence="1" key="1">
    <citation type="submission" date="2022-02" db="EMBL/GenBank/DDBJ databases">
        <title>Plant Genome Project.</title>
        <authorList>
            <person name="Zhang R.-G."/>
        </authorList>
    </citation>
    <scope>NUCLEOTIDE SEQUENCE</scope>
    <source>
        <strain evidence="1">AT1</strain>
    </source>
</reference>
<protein>
    <submittedName>
        <fullName evidence="1">Uncharacterized protein</fullName>
    </submittedName>
</protein>
<sequence length="75" mass="8282">MFICKPVQDALLAIPLGAVELEHRGMFKCFSADVEAVWMPSPIPRHGIGNELVPDTTPGDAILIRRVDKEIQPET</sequence>
<dbReference type="Proteomes" id="UP001062846">
    <property type="component" value="Chromosome 8"/>
</dbReference>
<evidence type="ECO:0000313" key="1">
    <source>
        <dbReference type="EMBL" id="KAI8542220.1"/>
    </source>
</evidence>
<name>A0ACC0MMU3_RHOML</name>
<comment type="caution">
    <text evidence="1">The sequence shown here is derived from an EMBL/GenBank/DDBJ whole genome shotgun (WGS) entry which is preliminary data.</text>
</comment>